<name>A0AA36DJC6_CYLNA</name>
<dbReference type="AlphaFoldDB" id="A0AA36DJC6"/>
<proteinExistence type="predicted"/>
<keyword evidence="2" id="KW-1185">Reference proteome</keyword>
<dbReference type="EMBL" id="CATQJL010000001">
    <property type="protein sequence ID" value="CAJ0588271.1"/>
    <property type="molecule type" value="Genomic_DNA"/>
</dbReference>
<evidence type="ECO:0000313" key="1">
    <source>
        <dbReference type="EMBL" id="CAJ0588271.1"/>
    </source>
</evidence>
<reference evidence="1" key="1">
    <citation type="submission" date="2023-07" db="EMBL/GenBank/DDBJ databases">
        <authorList>
            <consortium name="CYATHOMIX"/>
        </authorList>
    </citation>
    <scope>NUCLEOTIDE SEQUENCE</scope>
    <source>
        <strain evidence="1">N/A</strain>
    </source>
</reference>
<sequence>MDLIMRKSIDKLMDNADPLPRVYRDWTCSLMYSITSNSEEDTALYGRDSFQSLQKWKLVSLEIPQGTPADDRATAGNYYKGACEQVASNIRWGPLMYPVEYISYSC</sequence>
<gene>
    <name evidence="1" type="ORF">CYNAS_LOCUS254</name>
</gene>
<comment type="caution">
    <text evidence="1">The sequence shown here is derived from an EMBL/GenBank/DDBJ whole genome shotgun (WGS) entry which is preliminary data.</text>
</comment>
<accession>A0AA36DJC6</accession>
<organism evidence="1 2">
    <name type="scientific">Cylicocyclus nassatus</name>
    <name type="common">Nematode worm</name>
    <dbReference type="NCBI Taxonomy" id="53992"/>
    <lineage>
        <taxon>Eukaryota</taxon>
        <taxon>Metazoa</taxon>
        <taxon>Ecdysozoa</taxon>
        <taxon>Nematoda</taxon>
        <taxon>Chromadorea</taxon>
        <taxon>Rhabditida</taxon>
        <taxon>Rhabditina</taxon>
        <taxon>Rhabditomorpha</taxon>
        <taxon>Strongyloidea</taxon>
        <taxon>Strongylidae</taxon>
        <taxon>Cylicocyclus</taxon>
    </lineage>
</organism>
<evidence type="ECO:0000313" key="2">
    <source>
        <dbReference type="Proteomes" id="UP001176961"/>
    </source>
</evidence>
<protein>
    <submittedName>
        <fullName evidence="1">Uncharacterized protein</fullName>
    </submittedName>
</protein>
<dbReference type="Proteomes" id="UP001176961">
    <property type="component" value="Unassembled WGS sequence"/>
</dbReference>